<dbReference type="Gene3D" id="3.40.1390.10">
    <property type="entry name" value="MurE/MurF, N-terminal domain"/>
    <property type="match status" value="1"/>
</dbReference>
<dbReference type="InterPro" id="IPR035911">
    <property type="entry name" value="MurE/MurF_N"/>
</dbReference>
<dbReference type="GO" id="GO:0016881">
    <property type="term" value="F:acid-amino acid ligase activity"/>
    <property type="evidence" value="ECO:0007669"/>
    <property type="project" value="UniProtKB-UniRule"/>
</dbReference>
<evidence type="ECO:0000313" key="14">
    <source>
        <dbReference type="Proteomes" id="UP000886725"/>
    </source>
</evidence>
<keyword evidence="8 13" id="KW-0436">Ligase</keyword>
<gene>
    <name evidence="8" type="primary">murE</name>
    <name evidence="13" type="ORF">IAC85_03585</name>
</gene>
<evidence type="ECO:0000259" key="10">
    <source>
        <dbReference type="Pfam" id="PF01225"/>
    </source>
</evidence>
<feature type="binding site" evidence="8">
    <location>
        <position position="168"/>
    </location>
    <ligand>
        <name>UDP-N-acetyl-alpha-D-muramoyl-L-alanyl-D-glutamate</name>
        <dbReference type="ChEBI" id="CHEBI:83900"/>
    </ligand>
</feature>
<reference evidence="13" key="2">
    <citation type="journal article" date="2021" name="PeerJ">
        <title>Extensive microbial diversity within the chicken gut microbiome revealed by metagenomics and culture.</title>
        <authorList>
            <person name="Gilroy R."/>
            <person name="Ravi A."/>
            <person name="Getino M."/>
            <person name="Pursley I."/>
            <person name="Horton D.L."/>
            <person name="Alikhan N.F."/>
            <person name="Baker D."/>
            <person name="Gharbi K."/>
            <person name="Hall N."/>
            <person name="Watson M."/>
            <person name="Adriaenssens E.M."/>
            <person name="Foster-Nyarko E."/>
            <person name="Jarju S."/>
            <person name="Secka A."/>
            <person name="Antonio M."/>
            <person name="Oren A."/>
            <person name="Chaudhuri R.R."/>
            <person name="La Ragione R."/>
            <person name="Hildebrand F."/>
            <person name="Pallen M.J."/>
        </authorList>
    </citation>
    <scope>NUCLEOTIDE SEQUENCE</scope>
    <source>
        <strain evidence="13">CHK165-10780</strain>
    </source>
</reference>
<keyword evidence="4 8" id="KW-0133">Cell shape</keyword>
<keyword evidence="8" id="KW-0460">Magnesium</keyword>
<keyword evidence="8" id="KW-0547">Nucleotide-binding</keyword>
<feature type="domain" description="Mur ligase N-terminal catalytic" evidence="10">
    <location>
        <begin position="16"/>
        <end position="72"/>
    </location>
</feature>
<dbReference type="GO" id="GO:0009252">
    <property type="term" value="P:peptidoglycan biosynthetic process"/>
    <property type="evidence" value="ECO:0007669"/>
    <property type="project" value="UniProtKB-UniRule"/>
</dbReference>
<proteinExistence type="inferred from homology"/>
<dbReference type="AlphaFoldDB" id="A0A9D0Z1L3"/>
<evidence type="ECO:0000313" key="13">
    <source>
        <dbReference type="EMBL" id="HIQ64800.1"/>
    </source>
</evidence>
<comment type="subcellular location">
    <subcellularLocation>
        <location evidence="8 9">Cytoplasm</location>
    </subcellularLocation>
</comment>
<reference evidence="13" key="1">
    <citation type="submission" date="2020-10" db="EMBL/GenBank/DDBJ databases">
        <authorList>
            <person name="Gilroy R."/>
        </authorList>
    </citation>
    <scope>NUCLEOTIDE SEQUENCE</scope>
    <source>
        <strain evidence="13">CHK165-10780</strain>
    </source>
</reference>
<dbReference type="PANTHER" id="PTHR23135:SF4">
    <property type="entry name" value="UDP-N-ACETYLMURAMOYL-L-ALANYL-D-GLUTAMATE--2,6-DIAMINOPIMELATE LIGASE MURE HOMOLOG, CHLOROPLASTIC"/>
    <property type="match status" value="1"/>
</dbReference>
<dbReference type="SUPFAM" id="SSF63418">
    <property type="entry name" value="MurE/MurF N-terminal domain"/>
    <property type="match status" value="1"/>
</dbReference>
<dbReference type="GO" id="GO:0005737">
    <property type="term" value="C:cytoplasm"/>
    <property type="evidence" value="ECO:0007669"/>
    <property type="project" value="UniProtKB-SubCell"/>
</dbReference>
<dbReference type="InterPro" id="IPR036565">
    <property type="entry name" value="Mur-like_cat_sf"/>
</dbReference>
<evidence type="ECO:0000256" key="5">
    <source>
        <dbReference type="ARBA" id="ARBA00022984"/>
    </source>
</evidence>
<feature type="binding site" evidence="8">
    <location>
        <position position="176"/>
    </location>
    <ligand>
        <name>UDP-N-acetyl-alpha-D-muramoyl-L-alanyl-D-glutamate</name>
        <dbReference type="ChEBI" id="CHEBI:83900"/>
    </ligand>
</feature>
<keyword evidence="8" id="KW-0963">Cytoplasm</keyword>
<dbReference type="Pfam" id="PF08245">
    <property type="entry name" value="Mur_ligase_M"/>
    <property type="match status" value="1"/>
</dbReference>
<comment type="caution">
    <text evidence="8">Lacks conserved residue(s) required for the propagation of feature annotation.</text>
</comment>
<feature type="domain" description="Mur ligase C-terminal" evidence="11">
    <location>
        <begin position="318"/>
        <end position="444"/>
    </location>
</feature>
<name>A0A9D0Z1L3_9FIRM</name>
<evidence type="ECO:0000259" key="12">
    <source>
        <dbReference type="Pfam" id="PF08245"/>
    </source>
</evidence>
<evidence type="ECO:0000256" key="9">
    <source>
        <dbReference type="RuleBase" id="RU004135"/>
    </source>
</evidence>
<dbReference type="SUPFAM" id="SSF53623">
    <property type="entry name" value="MurD-like peptide ligases, catalytic domain"/>
    <property type="match status" value="1"/>
</dbReference>
<comment type="PTM">
    <text evidence="8">Carboxylation is probably crucial for Mg(2+) binding and, consequently, for the gamma-phosphate positioning of ATP.</text>
</comment>
<dbReference type="InterPro" id="IPR036615">
    <property type="entry name" value="Mur_ligase_C_dom_sf"/>
</dbReference>
<dbReference type="HAMAP" id="MF_00208">
    <property type="entry name" value="MurE"/>
    <property type="match status" value="1"/>
</dbReference>
<feature type="modified residue" description="N6-carboxylysine" evidence="8">
    <location>
        <position position="208"/>
    </location>
</feature>
<evidence type="ECO:0000259" key="11">
    <source>
        <dbReference type="Pfam" id="PF02875"/>
    </source>
</evidence>
<comment type="function">
    <text evidence="8">Catalyzes the addition of an amino acid to the nucleotide precursor UDP-N-acetylmuramoyl-L-alanyl-D-glutamate (UMAG) in the biosynthesis of bacterial cell-wall peptidoglycan.</text>
</comment>
<evidence type="ECO:0000256" key="3">
    <source>
        <dbReference type="ARBA" id="ARBA00022618"/>
    </source>
</evidence>
<sequence>MKKLNELYDCPYETMIKDIKINSKECEEGDLFVCTMGVTADRHEFVADAVSHGAAAVVASRKVETSVPVIYVEDTNKELTLLAKRFFDHPEEKLKIIGVTGTNGKTTVASIIQDLMGRDICGYMGTNGIISHNFQEPIINTCPDADRLYKYMDRFVKSGNRYLSMEASSEALFRNRLWGVTFDVTIFTNITEDHLNIHKTKENYVAAKLKLLSLLSPKGVAILNIDDENYEKEVSVCKSEIMTYGKKESTLQIVSCEQTPSCTKIEYRYQGKTYLVESKLLGEFNAYNLAAAILTLIHYGYSMEEIVSRVKNIRVLPGRLEFLDFGQNYSILLDYAHTPDAFKKLYEVLDKIKKNRIITVTGSAGGREKEKRGLMGKIVLDHSDYVIFTMDDPRTEDVDTIIDELLTLSKDKKNYERCPDRKEAIARALSIAEKDDIVLIAGKGRDNYMALASGYVPYCDYDVIADYFARDK</sequence>
<evidence type="ECO:0000256" key="4">
    <source>
        <dbReference type="ARBA" id="ARBA00022960"/>
    </source>
</evidence>
<dbReference type="GO" id="GO:0005524">
    <property type="term" value="F:ATP binding"/>
    <property type="evidence" value="ECO:0007669"/>
    <property type="project" value="UniProtKB-UniRule"/>
</dbReference>
<comment type="caution">
    <text evidence="13">The sequence shown here is derived from an EMBL/GenBank/DDBJ whole genome shotgun (WGS) entry which is preliminary data.</text>
</comment>
<evidence type="ECO:0000256" key="1">
    <source>
        <dbReference type="ARBA" id="ARBA00004752"/>
    </source>
</evidence>
<keyword evidence="3 8" id="KW-0132">Cell division</keyword>
<feature type="domain" description="Mur ligase central" evidence="12">
    <location>
        <begin position="99"/>
        <end position="295"/>
    </location>
</feature>
<dbReference type="Gene3D" id="3.90.190.20">
    <property type="entry name" value="Mur ligase, C-terminal domain"/>
    <property type="match status" value="1"/>
</dbReference>
<feature type="binding site" evidence="8">
    <location>
        <position position="140"/>
    </location>
    <ligand>
        <name>UDP-N-acetyl-alpha-D-muramoyl-L-alanyl-D-glutamate</name>
        <dbReference type="ChEBI" id="CHEBI:83900"/>
    </ligand>
</feature>
<dbReference type="EC" id="6.3.2.-" evidence="8"/>
<keyword evidence="6 8" id="KW-0131">Cell cycle</keyword>
<keyword evidence="5 8" id="KW-0573">Peptidoglycan synthesis</keyword>
<dbReference type="GO" id="GO:0008360">
    <property type="term" value="P:regulation of cell shape"/>
    <property type="evidence" value="ECO:0007669"/>
    <property type="project" value="UniProtKB-KW"/>
</dbReference>
<dbReference type="Pfam" id="PF01225">
    <property type="entry name" value="Mur_ligase"/>
    <property type="match status" value="1"/>
</dbReference>
<dbReference type="InterPro" id="IPR000713">
    <property type="entry name" value="Mur_ligase_N"/>
</dbReference>
<evidence type="ECO:0000256" key="8">
    <source>
        <dbReference type="HAMAP-Rule" id="MF_00208"/>
    </source>
</evidence>
<organism evidence="13 14">
    <name type="scientific">Candidatus Faecenecus gallistercoris</name>
    <dbReference type="NCBI Taxonomy" id="2840793"/>
    <lineage>
        <taxon>Bacteria</taxon>
        <taxon>Bacillati</taxon>
        <taxon>Bacillota</taxon>
        <taxon>Bacillota incertae sedis</taxon>
        <taxon>Candidatus Faecenecus</taxon>
    </lineage>
</organism>
<dbReference type="NCBIfam" id="NF001126">
    <property type="entry name" value="PRK00139.1-4"/>
    <property type="match status" value="1"/>
</dbReference>
<dbReference type="InterPro" id="IPR005761">
    <property type="entry name" value="UDP-N-AcMur-Glu-dNH2Pim_ligase"/>
</dbReference>
<dbReference type="InterPro" id="IPR013221">
    <property type="entry name" value="Mur_ligase_cen"/>
</dbReference>
<comment type="cofactor">
    <cofactor evidence="8">
        <name>Mg(2+)</name>
        <dbReference type="ChEBI" id="CHEBI:18420"/>
    </cofactor>
</comment>
<dbReference type="Gene3D" id="3.40.1190.10">
    <property type="entry name" value="Mur-like, catalytic domain"/>
    <property type="match status" value="1"/>
</dbReference>
<dbReference type="GO" id="GO:0051301">
    <property type="term" value="P:cell division"/>
    <property type="evidence" value="ECO:0007669"/>
    <property type="project" value="UniProtKB-KW"/>
</dbReference>
<comment type="pathway">
    <text evidence="1 8 9">Cell wall biogenesis; peptidoglycan biosynthesis.</text>
</comment>
<dbReference type="NCBIfam" id="TIGR01085">
    <property type="entry name" value="murE"/>
    <property type="match status" value="1"/>
</dbReference>
<evidence type="ECO:0000256" key="7">
    <source>
        <dbReference type="ARBA" id="ARBA00023316"/>
    </source>
</evidence>
<dbReference type="EMBL" id="DVFU01000068">
    <property type="protein sequence ID" value="HIQ64800.1"/>
    <property type="molecule type" value="Genomic_DNA"/>
</dbReference>
<accession>A0A9D0Z1L3</accession>
<feature type="binding site" evidence="8">
    <location>
        <position position="23"/>
    </location>
    <ligand>
        <name>UDP-N-acetyl-alpha-D-muramoyl-L-alanyl-D-glutamate</name>
        <dbReference type="ChEBI" id="CHEBI:83900"/>
    </ligand>
</feature>
<keyword evidence="8" id="KW-0067">ATP-binding</keyword>
<comment type="similarity">
    <text evidence="2 8">Belongs to the MurCDEF family. MurE subfamily.</text>
</comment>
<feature type="binding site" evidence="8">
    <location>
        <begin position="101"/>
        <end position="107"/>
    </location>
    <ligand>
        <name>ATP</name>
        <dbReference type="ChEBI" id="CHEBI:30616"/>
    </ligand>
</feature>
<dbReference type="GO" id="GO:0000287">
    <property type="term" value="F:magnesium ion binding"/>
    <property type="evidence" value="ECO:0007669"/>
    <property type="project" value="UniProtKB-UniRule"/>
</dbReference>
<dbReference type="GO" id="GO:0071555">
    <property type="term" value="P:cell wall organization"/>
    <property type="evidence" value="ECO:0007669"/>
    <property type="project" value="UniProtKB-KW"/>
</dbReference>
<dbReference type="SUPFAM" id="SSF53244">
    <property type="entry name" value="MurD-like peptide ligases, peptide-binding domain"/>
    <property type="match status" value="1"/>
</dbReference>
<dbReference type="Proteomes" id="UP000886725">
    <property type="component" value="Unassembled WGS sequence"/>
</dbReference>
<protein>
    <recommendedName>
        <fullName evidence="8">UDP-N-acetylmuramyl-tripeptide synthetase</fullName>
        <ecNumber evidence="8">6.3.2.-</ecNumber>
    </recommendedName>
    <alternativeName>
        <fullName evidence="8">UDP-MurNAc-tripeptide synthetase</fullName>
    </alternativeName>
</protein>
<evidence type="ECO:0000256" key="2">
    <source>
        <dbReference type="ARBA" id="ARBA00005898"/>
    </source>
</evidence>
<keyword evidence="7 8" id="KW-0961">Cell wall biogenesis/degradation</keyword>
<dbReference type="InterPro" id="IPR004101">
    <property type="entry name" value="Mur_ligase_C"/>
</dbReference>
<evidence type="ECO:0000256" key="6">
    <source>
        <dbReference type="ARBA" id="ARBA00023306"/>
    </source>
</evidence>
<dbReference type="Pfam" id="PF02875">
    <property type="entry name" value="Mur_ligase_C"/>
    <property type="match status" value="1"/>
</dbReference>
<dbReference type="PANTHER" id="PTHR23135">
    <property type="entry name" value="MUR LIGASE FAMILY MEMBER"/>
    <property type="match status" value="1"/>
</dbReference>